<reference evidence="1" key="1">
    <citation type="submission" date="2014-04" db="EMBL/GenBank/DDBJ databases">
        <title>In planta biocontrol of soil-borne Fusarium wilt of banana through a plant endophytic bacterium, Burkholderia cenocepacia 869T2.</title>
        <authorList>
            <person name="Ho Y.-N."/>
            <person name="Chiang H.-M."/>
            <person name="Chao C.-P."/>
            <person name="Su C.-C."/>
            <person name="Hsu H.-F."/>
            <person name="Guo C.-T."/>
            <person name="Hsieh J.-L."/>
            <person name="Huang C.-C."/>
        </authorList>
    </citation>
    <scope>NUCLEOTIDE SEQUENCE [LARGE SCALE GENOMIC DNA]</scope>
    <source>
        <strain evidence="1">869T2</strain>
    </source>
</reference>
<dbReference type="AlphaFoldDB" id="A0A071MF08"/>
<organism evidence="1">
    <name type="scientific">Burkholderia cenocepacia</name>
    <dbReference type="NCBI Taxonomy" id="95486"/>
    <lineage>
        <taxon>Bacteria</taxon>
        <taxon>Pseudomonadati</taxon>
        <taxon>Pseudomonadota</taxon>
        <taxon>Betaproteobacteria</taxon>
        <taxon>Burkholderiales</taxon>
        <taxon>Burkholderiaceae</taxon>
        <taxon>Burkholderia</taxon>
        <taxon>Burkholderia cepacia complex</taxon>
    </lineage>
</organism>
<comment type="caution">
    <text evidence="1">The sequence shown here is derived from an EMBL/GenBank/DDBJ whole genome shotgun (WGS) entry which is preliminary data.</text>
</comment>
<protein>
    <recommendedName>
        <fullName evidence="2">PAAR domain-containing protein</fullName>
    </recommendedName>
</protein>
<dbReference type="Pfam" id="PF05488">
    <property type="entry name" value="PAAR_motif"/>
    <property type="match status" value="1"/>
</dbReference>
<accession>A0A071MF08</accession>
<proteinExistence type="predicted"/>
<dbReference type="EMBL" id="JJOA01000010">
    <property type="protein sequence ID" value="KEA59268.1"/>
    <property type="molecule type" value="Genomic_DNA"/>
</dbReference>
<gene>
    <name evidence="1" type="ORF">DT99_11160</name>
</gene>
<sequence length="187" mass="19028">MKRRIAVVGDALETGGSILAYAGPTFTFGSPGRPVALIGGLAFCDACQGTGPIAKAGGPRRLEFMGETAADGDVVLCGCPTPPRIVAVLAGESWCDDMAETAGIVTSGENRKGGVVSIIAGAYDESVHAIGSGASTGYPYVIETSDGRIHSGHLDDSGHLPRIHTASEDEYVVYWGDEALAGSSGDA</sequence>
<dbReference type="OrthoDB" id="8594232at2"/>
<evidence type="ECO:0008006" key="2">
    <source>
        <dbReference type="Google" id="ProtNLM"/>
    </source>
</evidence>
<dbReference type="CDD" id="cd14744">
    <property type="entry name" value="PAAR_CT_2"/>
    <property type="match status" value="1"/>
</dbReference>
<dbReference type="InterPro" id="IPR008727">
    <property type="entry name" value="PAAR_motif"/>
</dbReference>
<evidence type="ECO:0000313" key="1">
    <source>
        <dbReference type="EMBL" id="KEA59268.1"/>
    </source>
</evidence>
<name>A0A071MF08_9BURK</name>